<reference evidence="7 8" key="1">
    <citation type="submission" date="2024-02" db="EMBL/GenBank/DDBJ databases">
        <title>A draft genome for the cacao thread blight pathogen Marasmius crinis-equi.</title>
        <authorList>
            <person name="Cohen S.P."/>
            <person name="Baruah I.K."/>
            <person name="Amoako-Attah I."/>
            <person name="Bukari Y."/>
            <person name="Meinhardt L.W."/>
            <person name="Bailey B.A."/>
        </authorList>
    </citation>
    <scope>NUCLEOTIDE SEQUENCE [LARGE SCALE GENOMIC DNA]</scope>
    <source>
        <strain evidence="7 8">GH-76</strain>
    </source>
</reference>
<proteinExistence type="inferred from homology"/>
<dbReference type="CDD" id="cd11286">
    <property type="entry name" value="ADF_cofilin_like"/>
    <property type="match status" value="1"/>
</dbReference>
<evidence type="ECO:0000256" key="2">
    <source>
        <dbReference type="ARBA" id="ARBA00006844"/>
    </source>
</evidence>
<gene>
    <name evidence="7" type="primary">COF1</name>
    <name evidence="7" type="ORF">V5O48_005048</name>
</gene>
<dbReference type="SUPFAM" id="SSF55753">
    <property type="entry name" value="Actin depolymerizing proteins"/>
    <property type="match status" value="1"/>
</dbReference>
<keyword evidence="8" id="KW-1185">Reference proteome</keyword>
<dbReference type="SMART" id="SM00102">
    <property type="entry name" value="ADF"/>
    <property type="match status" value="1"/>
</dbReference>
<evidence type="ECO:0000259" key="6">
    <source>
        <dbReference type="PROSITE" id="PS51263"/>
    </source>
</evidence>
<dbReference type="InterPro" id="IPR017904">
    <property type="entry name" value="ADF/Cofilin"/>
</dbReference>
<dbReference type="PANTHER" id="PTHR11913">
    <property type="entry name" value="COFILIN-RELATED"/>
    <property type="match status" value="1"/>
</dbReference>
<feature type="domain" description="ADF-H" evidence="6">
    <location>
        <begin position="6"/>
        <end position="136"/>
    </location>
</feature>
<evidence type="ECO:0000256" key="1">
    <source>
        <dbReference type="ARBA" id="ARBA00004109"/>
    </source>
</evidence>
<protein>
    <recommendedName>
        <fullName evidence="3">Cofilin</fullName>
    </recommendedName>
    <alternativeName>
        <fullName evidence="5">Actin-depolymerizing factor 1</fullName>
    </alternativeName>
</protein>
<comment type="similarity">
    <text evidence="2">Belongs to the actin-binding proteins ADF family.</text>
</comment>
<comment type="subcellular location">
    <subcellularLocation>
        <location evidence="1">Nucleus matrix</location>
    </subcellularLocation>
</comment>
<dbReference type="EMBL" id="JBAHYK010000188">
    <property type="protein sequence ID" value="KAL0576941.1"/>
    <property type="molecule type" value="Genomic_DNA"/>
</dbReference>
<accession>A0ABR3FNE1</accession>
<evidence type="ECO:0000313" key="8">
    <source>
        <dbReference type="Proteomes" id="UP001465976"/>
    </source>
</evidence>
<dbReference type="PROSITE" id="PS51263">
    <property type="entry name" value="ADF_H"/>
    <property type="match status" value="1"/>
</dbReference>
<dbReference type="InterPro" id="IPR029006">
    <property type="entry name" value="ADF-H/Gelsolin-like_dom_sf"/>
</dbReference>
<name>A0ABR3FNE1_9AGAR</name>
<evidence type="ECO:0000256" key="5">
    <source>
        <dbReference type="ARBA" id="ARBA00032427"/>
    </source>
</evidence>
<dbReference type="Pfam" id="PF00241">
    <property type="entry name" value="Cofilin_ADF"/>
    <property type="match status" value="1"/>
</dbReference>
<sequence length="140" mass="15615">MSGMSGVSVSDECISSYQELKLSKKLKYIIFNLNADKTQIVVAKKSDSKEYEDFIADLPETECRWAVYDFQFEKEGGTRNKLCFFAWSPDDAPTKQKMVFASSKVNLRQALDGIAVEIQGTDSSEVAYESVLSKAAGNTR</sequence>
<dbReference type="Proteomes" id="UP001465976">
    <property type="component" value="Unassembled WGS sequence"/>
</dbReference>
<dbReference type="PRINTS" id="PR00006">
    <property type="entry name" value="COFILIN"/>
</dbReference>
<evidence type="ECO:0000313" key="7">
    <source>
        <dbReference type="EMBL" id="KAL0576941.1"/>
    </source>
</evidence>
<evidence type="ECO:0000256" key="3">
    <source>
        <dbReference type="ARBA" id="ARBA00015630"/>
    </source>
</evidence>
<comment type="caution">
    <text evidence="7">The sequence shown here is derived from an EMBL/GenBank/DDBJ whole genome shotgun (WGS) entry which is preliminary data.</text>
</comment>
<dbReference type="InterPro" id="IPR002108">
    <property type="entry name" value="ADF-H"/>
</dbReference>
<organism evidence="7 8">
    <name type="scientific">Marasmius crinis-equi</name>
    <dbReference type="NCBI Taxonomy" id="585013"/>
    <lineage>
        <taxon>Eukaryota</taxon>
        <taxon>Fungi</taxon>
        <taxon>Dikarya</taxon>
        <taxon>Basidiomycota</taxon>
        <taxon>Agaricomycotina</taxon>
        <taxon>Agaricomycetes</taxon>
        <taxon>Agaricomycetidae</taxon>
        <taxon>Agaricales</taxon>
        <taxon>Marasmiineae</taxon>
        <taxon>Marasmiaceae</taxon>
        <taxon>Marasmius</taxon>
    </lineage>
</organism>
<dbReference type="Gene3D" id="3.40.20.10">
    <property type="entry name" value="Severin"/>
    <property type="match status" value="1"/>
</dbReference>
<evidence type="ECO:0000256" key="4">
    <source>
        <dbReference type="ARBA" id="ARBA00023203"/>
    </source>
</evidence>
<keyword evidence="4" id="KW-0009">Actin-binding</keyword>